<accession>A0A3P7VB76</accession>
<reference evidence="1 2" key="1">
    <citation type="submission" date="2018-11" db="EMBL/GenBank/DDBJ databases">
        <authorList>
            <consortium name="Pathogen Informatics"/>
        </authorList>
    </citation>
    <scope>NUCLEOTIDE SEQUENCE [LARGE SCALE GENOMIC DNA]</scope>
</reference>
<dbReference type="AlphaFoldDB" id="A0A3P7VB76"/>
<dbReference type="Proteomes" id="UP000280834">
    <property type="component" value="Unassembled WGS sequence"/>
</dbReference>
<dbReference type="EMBL" id="UZAG01019796">
    <property type="protein sequence ID" value="VDO44891.1"/>
    <property type="molecule type" value="Genomic_DNA"/>
</dbReference>
<evidence type="ECO:0000313" key="2">
    <source>
        <dbReference type="Proteomes" id="UP000280834"/>
    </source>
</evidence>
<name>A0A3P7VB76_9BILA</name>
<gene>
    <name evidence="1" type="ORF">BTMF_LOCUS13138</name>
</gene>
<evidence type="ECO:0000313" key="1">
    <source>
        <dbReference type="EMBL" id="VDO44891.1"/>
    </source>
</evidence>
<sequence>MFRDLKGYRTFKSPEKVSLSLQNPTMSNEVLTFMKGEVADILAKRSI</sequence>
<organism evidence="1 2">
    <name type="scientific">Brugia timori</name>
    <dbReference type="NCBI Taxonomy" id="42155"/>
    <lineage>
        <taxon>Eukaryota</taxon>
        <taxon>Metazoa</taxon>
        <taxon>Ecdysozoa</taxon>
        <taxon>Nematoda</taxon>
        <taxon>Chromadorea</taxon>
        <taxon>Rhabditida</taxon>
        <taxon>Spirurina</taxon>
        <taxon>Spiruromorpha</taxon>
        <taxon>Filarioidea</taxon>
        <taxon>Onchocercidae</taxon>
        <taxon>Brugia</taxon>
    </lineage>
</organism>
<proteinExistence type="predicted"/>
<protein>
    <submittedName>
        <fullName evidence="1">Uncharacterized protein</fullName>
    </submittedName>
</protein>
<keyword evidence="2" id="KW-1185">Reference proteome</keyword>